<dbReference type="EMBL" id="LR798433">
    <property type="protein sequence ID" value="CAB5231305.1"/>
    <property type="molecule type" value="Genomic_DNA"/>
</dbReference>
<evidence type="ECO:0000313" key="6">
    <source>
        <dbReference type="EMBL" id="CAB5231305.1"/>
    </source>
</evidence>
<evidence type="ECO:0000313" key="2">
    <source>
        <dbReference type="EMBL" id="CAB4174525.1"/>
    </source>
</evidence>
<protein>
    <recommendedName>
        <fullName evidence="7">PD-(D/E)XK endonuclease-like domain-containing protein</fullName>
    </recommendedName>
</protein>
<dbReference type="EMBL" id="LR797196">
    <property type="protein sequence ID" value="CAB4193475.1"/>
    <property type="molecule type" value="Genomic_DNA"/>
</dbReference>
<accession>A0A6J5P580</accession>
<dbReference type="EMBL" id="LR796979">
    <property type="protein sequence ID" value="CAB4179417.1"/>
    <property type="molecule type" value="Genomic_DNA"/>
</dbReference>
<organism evidence="1">
    <name type="scientific">uncultured Caudovirales phage</name>
    <dbReference type="NCBI Taxonomy" id="2100421"/>
    <lineage>
        <taxon>Viruses</taxon>
        <taxon>Duplodnaviria</taxon>
        <taxon>Heunggongvirae</taxon>
        <taxon>Uroviricota</taxon>
        <taxon>Caudoviricetes</taxon>
        <taxon>Peduoviridae</taxon>
        <taxon>Maltschvirus</taxon>
        <taxon>Maltschvirus maltsch</taxon>
    </lineage>
</organism>
<dbReference type="EMBL" id="LR796798">
    <property type="protein sequence ID" value="CAB4166959.1"/>
    <property type="molecule type" value="Genomic_DNA"/>
</dbReference>
<name>A0A6J5P580_9CAUD</name>
<dbReference type="Gene3D" id="3.90.320.10">
    <property type="match status" value="1"/>
</dbReference>
<gene>
    <name evidence="3" type="ORF">UFOVP1034_100</name>
    <name evidence="4" type="ORF">UFOVP1177_100</name>
    <name evidence="5" type="ORF">UFOVP1243_87</name>
    <name evidence="6" type="ORF">UFOVP1581_58</name>
    <name evidence="1" type="ORF">UFOVP854_58</name>
    <name evidence="2" type="ORF">UFOVP964_58</name>
</gene>
<evidence type="ECO:0008006" key="7">
    <source>
        <dbReference type="Google" id="ProtNLM"/>
    </source>
</evidence>
<sequence>MEKELKKFLDAKKTTTRLLGDVERHLMRRTVGDRSTTVLHPSEIIKPDWCHRYSYHLMVGGEAKKDKPNLRLQNIFDEGHYIHAKWQSRFQEMGVLYGKFKCGACRHTTFGLSPSCELCGREDTMVYDEITLIDTPLRIAGHTDGWIKGLGSDCLIEIKSIGAGTLRFEAPEILADAGGDIAKAFNNIRRPFRSHLLQGQMYLELAYRMYGEEAPKEIVFLYENKADQATKEFTVKADYEIVERIFFSAQKVIKAIEEGHMPECNVSPSGCKSCNSLVDLGVWGA</sequence>
<dbReference type="InterPro" id="IPR011604">
    <property type="entry name" value="PDDEXK-like_dom_sf"/>
</dbReference>
<reference evidence="1" key="1">
    <citation type="submission" date="2020-04" db="EMBL/GenBank/DDBJ databases">
        <authorList>
            <person name="Chiriac C."/>
            <person name="Salcher M."/>
            <person name="Ghai R."/>
            <person name="Kavagutti S V."/>
        </authorList>
    </citation>
    <scope>NUCLEOTIDE SEQUENCE</scope>
</reference>
<evidence type="ECO:0000313" key="3">
    <source>
        <dbReference type="EMBL" id="CAB4179417.1"/>
    </source>
</evidence>
<proteinExistence type="predicted"/>
<dbReference type="EMBL" id="LR797132">
    <property type="protein sequence ID" value="CAB4189144.1"/>
    <property type="molecule type" value="Genomic_DNA"/>
</dbReference>
<evidence type="ECO:0000313" key="1">
    <source>
        <dbReference type="EMBL" id="CAB4166959.1"/>
    </source>
</evidence>
<evidence type="ECO:0000313" key="5">
    <source>
        <dbReference type="EMBL" id="CAB4193475.1"/>
    </source>
</evidence>
<evidence type="ECO:0000313" key="4">
    <source>
        <dbReference type="EMBL" id="CAB4189144.1"/>
    </source>
</evidence>
<dbReference type="EMBL" id="LR796924">
    <property type="protein sequence ID" value="CAB4174525.1"/>
    <property type="molecule type" value="Genomic_DNA"/>
</dbReference>